<feature type="domain" description="Aldehyde oxidase/xanthine dehydrogenase a/b hammerhead" evidence="2">
    <location>
        <begin position="35"/>
        <end position="141"/>
    </location>
</feature>
<dbReference type="PANTHER" id="PTHR11908:SF157">
    <property type="entry name" value="XANTHINE DEHYDROGENASE SUBUNIT D-RELATED"/>
    <property type="match status" value="1"/>
</dbReference>
<dbReference type="InterPro" id="IPR016208">
    <property type="entry name" value="Ald_Oxase/xanthine_DH-like"/>
</dbReference>
<comment type="caution">
    <text evidence="3">The sequence shown here is derived from an EMBL/GenBank/DDBJ whole genome shotgun (WGS) entry which is preliminary data.</text>
</comment>
<dbReference type="Pfam" id="PF02738">
    <property type="entry name" value="MoCoBD_1"/>
    <property type="match status" value="1"/>
</dbReference>
<dbReference type="EMBL" id="JACHWR010000006">
    <property type="protein sequence ID" value="MBB3045366.1"/>
    <property type="molecule type" value="Genomic_DNA"/>
</dbReference>
<name>A0A7W4W0S9_9ACTN</name>
<accession>A0A7W4W0S9</accession>
<dbReference type="Gene3D" id="3.30.365.10">
    <property type="entry name" value="Aldehyde oxidase/xanthine dehydrogenase, molybdopterin binding domain"/>
    <property type="match status" value="4"/>
</dbReference>
<keyword evidence="4" id="KW-1185">Reference proteome</keyword>
<evidence type="ECO:0000313" key="3">
    <source>
        <dbReference type="EMBL" id="MBB3045366.1"/>
    </source>
</evidence>
<evidence type="ECO:0000259" key="2">
    <source>
        <dbReference type="SMART" id="SM01008"/>
    </source>
</evidence>
<reference evidence="3 4" key="1">
    <citation type="submission" date="2020-08" db="EMBL/GenBank/DDBJ databases">
        <title>Sequencing the genomes of 1000 actinobacteria strains.</title>
        <authorList>
            <person name="Klenk H.-P."/>
        </authorList>
    </citation>
    <scope>NUCLEOTIDE SEQUENCE [LARGE SCALE GENOMIC DNA]</scope>
    <source>
        <strain evidence="3 4">DSM 105498</strain>
    </source>
</reference>
<organism evidence="3 4">
    <name type="scientific">Nocardioides soli</name>
    <dbReference type="NCBI Taxonomy" id="1036020"/>
    <lineage>
        <taxon>Bacteria</taxon>
        <taxon>Bacillati</taxon>
        <taxon>Actinomycetota</taxon>
        <taxon>Actinomycetes</taxon>
        <taxon>Propionibacteriales</taxon>
        <taxon>Nocardioidaceae</taxon>
        <taxon>Nocardioides</taxon>
    </lineage>
</organism>
<dbReference type="Pfam" id="PF01315">
    <property type="entry name" value="Ald_Xan_dh_C"/>
    <property type="match status" value="1"/>
</dbReference>
<dbReference type="AlphaFoldDB" id="A0A7W4W0S9"/>
<dbReference type="RefSeq" id="WP_221200315.1">
    <property type="nucleotide sequence ID" value="NZ_JACHWR010000006.1"/>
</dbReference>
<dbReference type="SUPFAM" id="SSF56003">
    <property type="entry name" value="Molybdenum cofactor-binding domain"/>
    <property type="match status" value="1"/>
</dbReference>
<feature type="region of interest" description="Disordered" evidence="1">
    <location>
        <begin position="1"/>
        <end position="30"/>
    </location>
</feature>
<dbReference type="InterPro" id="IPR037165">
    <property type="entry name" value="AldOxase/xan_DH_Mopterin-bd_sf"/>
</dbReference>
<dbReference type="Pfam" id="PF20256">
    <property type="entry name" value="MoCoBD_2"/>
    <property type="match status" value="1"/>
</dbReference>
<dbReference type="InterPro" id="IPR008274">
    <property type="entry name" value="AldOxase/xan_DH_MoCoBD1"/>
</dbReference>
<sequence>MSGQQAPADLTRDTGEASPGVGSSLRRPDGDLKVRGQFAFSSDLSAPDMLWGHTVRSPHPYARIVRIDTRRARRADGVVAVLTAADVPGRNGFGLVVSDQPVLASDVVRYVGDPVALVAAETPEAARLAAALVEVEYAELEPVLSLEAALAPGAPYLHPDGNLVRAIDIRRGDVDRHAADAVVRGTYTVGMQDQAPLGTESGLAIPDADGGVHLLVNSQWIHADRNQLAAVLDLPPARIDVTLAGVGGAFGAREDITLHAHLCLLALATRRPVKMVYSREESFLGHVHRHPAVLRYEHGAAADGRLLYVRCSIDLDGGAYASTSWAVVSNAAAFAVGPYVCEDVDIRARVAYTNNPPCGAMRGFGAVQAAIGHEAQMDRLADALGMDPIELRLRNVLDEGDLMPTGQPLRGRLPARAILESLRDLPPVADRTDDGFGPMSGGLLRVPGGVGNVTHGEGIRRGVGYGIGFKAGGMPEGIRDYSTARVRLFPIGGEVVAQVQTSAAEIGQGVNTIAVQIVQTELGVADVMVLPANTSVGSAGSSSASRQTYMTGGAVQAACRALRERLIDLAHERYGHRADSLLEHGHEVVLRDGALLAGPEQHVARLTDLVPDDGLEEVRRFDHRATTPYGVDGQGEPHIQFIFAGHRAVADVDVETGLTQLVQLDVVQDVGRALNPVAVEGQMHGGTAQGVGLALMEEIQVSGGRIRNASFTDYLIPTVLDIPPMTTTILEIPDPEAPYGVKGAGEPATISSTPAVVNALRRASGRDLSHVPVRPWDLIAVEQS</sequence>
<dbReference type="InterPro" id="IPR017609">
    <property type="entry name" value="Xanthine_dehydrogenase_dsu"/>
</dbReference>
<dbReference type="InterPro" id="IPR046867">
    <property type="entry name" value="AldOxase/xan_DH_MoCoBD2"/>
</dbReference>
<dbReference type="Proteomes" id="UP000589626">
    <property type="component" value="Unassembled WGS sequence"/>
</dbReference>
<dbReference type="PANTHER" id="PTHR11908">
    <property type="entry name" value="XANTHINE DEHYDROGENASE"/>
    <property type="match status" value="1"/>
</dbReference>
<dbReference type="GO" id="GO:0016491">
    <property type="term" value="F:oxidoreductase activity"/>
    <property type="evidence" value="ECO:0007669"/>
    <property type="project" value="InterPro"/>
</dbReference>
<evidence type="ECO:0000256" key="1">
    <source>
        <dbReference type="SAM" id="MobiDB-lite"/>
    </source>
</evidence>
<dbReference type="NCBIfam" id="TIGR03196">
    <property type="entry name" value="pucD"/>
    <property type="match status" value="1"/>
</dbReference>
<dbReference type="GO" id="GO:0005506">
    <property type="term" value="F:iron ion binding"/>
    <property type="evidence" value="ECO:0007669"/>
    <property type="project" value="InterPro"/>
</dbReference>
<dbReference type="Gene3D" id="3.90.1170.50">
    <property type="entry name" value="Aldehyde oxidase/xanthine dehydrogenase, a/b hammerhead"/>
    <property type="match status" value="1"/>
</dbReference>
<dbReference type="InterPro" id="IPR000674">
    <property type="entry name" value="Ald_Oxase/Xan_DH_a/b"/>
</dbReference>
<dbReference type="InterPro" id="IPR036856">
    <property type="entry name" value="Ald_Oxase/Xan_DH_a/b_sf"/>
</dbReference>
<dbReference type="SUPFAM" id="SSF54665">
    <property type="entry name" value="CO dehydrogenase molybdoprotein N-domain-like"/>
    <property type="match status" value="1"/>
</dbReference>
<gene>
    <name evidence="3" type="ORF">FHU40_005223</name>
</gene>
<proteinExistence type="predicted"/>
<protein>
    <submittedName>
        <fullName evidence="3">Xanthine dehydrogenase D subunit</fullName>
    </submittedName>
</protein>
<dbReference type="SMART" id="SM01008">
    <property type="entry name" value="Ald_Xan_dh_C"/>
    <property type="match status" value="1"/>
</dbReference>
<evidence type="ECO:0000313" key="4">
    <source>
        <dbReference type="Proteomes" id="UP000589626"/>
    </source>
</evidence>